<name>H8FUX1_MAGML</name>
<dbReference type="AlphaFoldDB" id="H8FUX1"/>
<keyword evidence="4" id="KW-1185">Reference proteome</keyword>
<organism evidence="3 4">
    <name type="scientific">Magnetospirillum molischianum DSM 120</name>
    <dbReference type="NCBI Taxonomy" id="1150626"/>
    <lineage>
        <taxon>Bacteria</taxon>
        <taxon>Pseudomonadati</taxon>
        <taxon>Pseudomonadota</taxon>
        <taxon>Alphaproteobacteria</taxon>
        <taxon>Rhodospirillales</taxon>
        <taxon>Rhodospirillaceae</taxon>
        <taxon>Magnetospirillum</taxon>
    </lineage>
</organism>
<keyword evidence="2" id="KW-0732">Signal</keyword>
<feature type="compositionally biased region" description="Low complexity" evidence="1">
    <location>
        <begin position="63"/>
        <end position="72"/>
    </location>
</feature>
<dbReference type="Proteomes" id="UP000004169">
    <property type="component" value="Unassembled WGS sequence"/>
</dbReference>
<feature type="chain" id="PRO_5003611624" description="Secreted protein" evidence="2">
    <location>
        <begin position="31"/>
        <end position="118"/>
    </location>
</feature>
<dbReference type="STRING" id="1150626.PHAMO_340032"/>
<feature type="compositionally biased region" description="Basic residues" evidence="1">
    <location>
        <begin position="39"/>
        <end position="62"/>
    </location>
</feature>
<evidence type="ECO:0000313" key="3">
    <source>
        <dbReference type="EMBL" id="CCG42159.1"/>
    </source>
</evidence>
<proteinExistence type="predicted"/>
<comment type="caution">
    <text evidence="3">The sequence shown here is derived from an EMBL/GenBank/DDBJ whole genome shotgun (WGS) entry which is preliminary data.</text>
</comment>
<feature type="region of interest" description="Disordered" evidence="1">
    <location>
        <begin position="29"/>
        <end position="90"/>
    </location>
</feature>
<evidence type="ECO:0008006" key="5">
    <source>
        <dbReference type="Google" id="ProtNLM"/>
    </source>
</evidence>
<feature type="signal peptide" evidence="2">
    <location>
        <begin position="1"/>
        <end position="30"/>
    </location>
</feature>
<accession>H8FUX1</accession>
<evidence type="ECO:0000313" key="4">
    <source>
        <dbReference type="Proteomes" id="UP000004169"/>
    </source>
</evidence>
<sequence>MIYVKAMRRGLTVALAALVVLALTIPEAEARGGGGHRGGGSHRSYHKARTTHVHIHVPRAAKSKSASAKSSARANQARGTVGGPPPIDCARPNLTVDEIAFCQASPQSGGVGKSPAGR</sequence>
<protein>
    <recommendedName>
        <fullName evidence="5">Secreted protein</fullName>
    </recommendedName>
</protein>
<evidence type="ECO:0000256" key="2">
    <source>
        <dbReference type="SAM" id="SignalP"/>
    </source>
</evidence>
<gene>
    <name evidence="3" type="ORF">PHAMO_340032</name>
</gene>
<dbReference type="EMBL" id="CAHP01000028">
    <property type="protein sequence ID" value="CCG42159.1"/>
    <property type="molecule type" value="Genomic_DNA"/>
</dbReference>
<evidence type="ECO:0000256" key="1">
    <source>
        <dbReference type="SAM" id="MobiDB-lite"/>
    </source>
</evidence>
<reference evidence="3 4" key="1">
    <citation type="journal article" date="2012" name="J. Bacteriol.">
        <title>Draft Genome Sequence of the Purple Photosynthetic Bacterium Phaeospirillum molischianum DSM120, a Particularly Versatile Bacterium.</title>
        <authorList>
            <person name="Duquesne K."/>
            <person name="Prima V."/>
            <person name="Ji B."/>
            <person name="Rouy Z."/>
            <person name="Medigue C."/>
            <person name="Talla E."/>
            <person name="Sturgis J.N."/>
        </authorList>
    </citation>
    <scope>NUCLEOTIDE SEQUENCE [LARGE SCALE GENOMIC DNA]</scope>
    <source>
        <strain evidence="4">DSM120</strain>
    </source>
</reference>